<dbReference type="InterPro" id="IPR032942">
    <property type="entry name" value="BPI/LBP/Plunc"/>
</dbReference>
<evidence type="ECO:0000259" key="1">
    <source>
        <dbReference type="Pfam" id="PF02886"/>
    </source>
</evidence>
<dbReference type="GO" id="GO:0008289">
    <property type="term" value="F:lipid binding"/>
    <property type="evidence" value="ECO:0007669"/>
    <property type="project" value="InterPro"/>
</dbReference>
<dbReference type="GO" id="GO:0005615">
    <property type="term" value="C:extracellular space"/>
    <property type="evidence" value="ECO:0007669"/>
    <property type="project" value="TreeGrafter"/>
</dbReference>
<dbReference type="Proteomes" id="UP001176961">
    <property type="component" value="Unassembled WGS sequence"/>
</dbReference>
<proteinExistence type="predicted"/>
<dbReference type="AlphaFoldDB" id="A0AA36GPW4"/>
<gene>
    <name evidence="2" type="ORF">CYNAS_LOCUS8001</name>
</gene>
<dbReference type="Pfam" id="PF02886">
    <property type="entry name" value="LBP_BPI_CETP_C"/>
    <property type="match status" value="1"/>
</dbReference>
<dbReference type="PANTHER" id="PTHR10504">
    <property type="entry name" value="BACTERICIDAL PERMEABILITY-INCREASING BPI PROTEIN-RELATED"/>
    <property type="match status" value="1"/>
</dbReference>
<sequence length="121" mass="12894">MFSYVGTITIAANVVLATQLQGNVLRGSSEIRNIRLSDRTGSLGLPQDALDNLGNFGKELLQKLVNDALQRGIPISNFLSGMGNLPFNIINPEVRIIEHGLYIATDLTISPSLLGVSNGGC</sequence>
<dbReference type="EMBL" id="CATQJL010000112">
    <property type="protein sequence ID" value="CAJ0596018.1"/>
    <property type="molecule type" value="Genomic_DNA"/>
</dbReference>
<dbReference type="PANTHER" id="PTHR10504:SF144">
    <property type="entry name" value="BPI1 DOMAIN-CONTAINING PROTEIN"/>
    <property type="match status" value="1"/>
</dbReference>
<dbReference type="Gene3D" id="3.15.20.10">
    <property type="entry name" value="Bactericidal permeability-increasing protein, domain 2"/>
    <property type="match status" value="1"/>
</dbReference>
<evidence type="ECO:0000313" key="2">
    <source>
        <dbReference type="EMBL" id="CAJ0596018.1"/>
    </source>
</evidence>
<comment type="caution">
    <text evidence="2">The sequence shown here is derived from an EMBL/GenBank/DDBJ whole genome shotgun (WGS) entry which is preliminary data.</text>
</comment>
<feature type="domain" description="Lipid-binding serum glycoprotein C-terminal" evidence="1">
    <location>
        <begin position="7"/>
        <end position="107"/>
    </location>
</feature>
<organism evidence="2 3">
    <name type="scientific">Cylicocyclus nassatus</name>
    <name type="common">Nematode worm</name>
    <dbReference type="NCBI Taxonomy" id="53992"/>
    <lineage>
        <taxon>Eukaryota</taxon>
        <taxon>Metazoa</taxon>
        <taxon>Ecdysozoa</taxon>
        <taxon>Nematoda</taxon>
        <taxon>Chromadorea</taxon>
        <taxon>Rhabditida</taxon>
        <taxon>Rhabditina</taxon>
        <taxon>Rhabditomorpha</taxon>
        <taxon>Strongyloidea</taxon>
        <taxon>Strongylidae</taxon>
        <taxon>Cylicocyclus</taxon>
    </lineage>
</organism>
<evidence type="ECO:0000313" key="3">
    <source>
        <dbReference type="Proteomes" id="UP001176961"/>
    </source>
</evidence>
<name>A0AA36GPW4_CYLNA</name>
<dbReference type="SUPFAM" id="SSF55394">
    <property type="entry name" value="Bactericidal permeability-increasing protein, BPI"/>
    <property type="match status" value="1"/>
</dbReference>
<keyword evidence="3" id="KW-1185">Reference proteome</keyword>
<reference evidence="2" key="1">
    <citation type="submission" date="2023-07" db="EMBL/GenBank/DDBJ databases">
        <authorList>
            <consortium name="CYATHOMIX"/>
        </authorList>
    </citation>
    <scope>NUCLEOTIDE SEQUENCE</scope>
    <source>
        <strain evidence="2">N/A</strain>
    </source>
</reference>
<dbReference type="InterPro" id="IPR017943">
    <property type="entry name" value="Bactericidal_perm-incr_a/b_dom"/>
</dbReference>
<accession>A0AA36GPW4</accession>
<protein>
    <recommendedName>
        <fullName evidence="1">Lipid-binding serum glycoprotein C-terminal domain-containing protein</fullName>
    </recommendedName>
</protein>
<dbReference type="InterPro" id="IPR001124">
    <property type="entry name" value="Lipid-bd_serum_glycop_C"/>
</dbReference>